<proteinExistence type="predicted"/>
<reference evidence="2 3" key="1">
    <citation type="submission" date="2014-04" db="EMBL/GenBank/DDBJ databases">
        <title>Genome assembly of Hyalangium minutum DSM 14724.</title>
        <authorList>
            <person name="Sharma G."/>
            <person name="Subramanian S."/>
        </authorList>
    </citation>
    <scope>NUCLEOTIDE SEQUENCE [LARGE SCALE GENOMIC DNA]</scope>
    <source>
        <strain evidence="2 3">DSM 14724</strain>
    </source>
</reference>
<gene>
    <name evidence="2" type="ORF">DB31_6202</name>
</gene>
<sequence length="155" mass="16622">MLKPHYLILLVSLMADGGTSTPAPDAGIVTPPPDRPPPSVDAGTPGPPPETANAIRWPKDLRPLATLDGPAVLAAHAALQQVLSRAPKEYASTCEYSAKGMEVIVGEEGGLYFVRINRRADKCGWNKGANLGFDWLELYAVSPDGRVLARYPYMP</sequence>
<dbReference type="EMBL" id="JMCB01000034">
    <property type="protein sequence ID" value="KFE58905.1"/>
    <property type="molecule type" value="Genomic_DNA"/>
</dbReference>
<organism evidence="2 3">
    <name type="scientific">Hyalangium minutum</name>
    <dbReference type="NCBI Taxonomy" id="394096"/>
    <lineage>
        <taxon>Bacteria</taxon>
        <taxon>Pseudomonadati</taxon>
        <taxon>Myxococcota</taxon>
        <taxon>Myxococcia</taxon>
        <taxon>Myxococcales</taxon>
        <taxon>Cystobacterineae</taxon>
        <taxon>Archangiaceae</taxon>
        <taxon>Hyalangium</taxon>
    </lineage>
</organism>
<name>A0A085VTZ2_9BACT</name>
<dbReference type="Proteomes" id="UP000028725">
    <property type="component" value="Unassembled WGS sequence"/>
</dbReference>
<feature type="compositionally biased region" description="Pro residues" evidence="1">
    <location>
        <begin position="30"/>
        <end position="50"/>
    </location>
</feature>
<keyword evidence="3" id="KW-1185">Reference proteome</keyword>
<protein>
    <submittedName>
        <fullName evidence="2">Uncharacterized protein</fullName>
    </submittedName>
</protein>
<dbReference type="PATRIC" id="fig|394096.3.peg.8919"/>
<evidence type="ECO:0000313" key="3">
    <source>
        <dbReference type="Proteomes" id="UP000028725"/>
    </source>
</evidence>
<accession>A0A085VTZ2</accession>
<feature type="region of interest" description="Disordered" evidence="1">
    <location>
        <begin position="21"/>
        <end position="53"/>
    </location>
</feature>
<dbReference type="AlphaFoldDB" id="A0A085VTZ2"/>
<comment type="caution">
    <text evidence="2">The sequence shown here is derived from an EMBL/GenBank/DDBJ whole genome shotgun (WGS) entry which is preliminary data.</text>
</comment>
<evidence type="ECO:0000313" key="2">
    <source>
        <dbReference type="EMBL" id="KFE58905.1"/>
    </source>
</evidence>
<dbReference type="RefSeq" id="WP_240487296.1">
    <property type="nucleotide sequence ID" value="NZ_JMCB01000034.1"/>
</dbReference>
<evidence type="ECO:0000256" key="1">
    <source>
        <dbReference type="SAM" id="MobiDB-lite"/>
    </source>
</evidence>